<dbReference type="Gene3D" id="3.30.2350.10">
    <property type="entry name" value="Pseudouridine synthase"/>
    <property type="match status" value="1"/>
</dbReference>
<protein>
    <recommendedName>
        <fullName evidence="5">tRNA pseudouridine synthase B</fullName>
        <ecNumber evidence="5">5.4.99.25</ecNumber>
    </recommendedName>
    <alternativeName>
        <fullName evidence="5">tRNA pseudouridine(55) synthase</fullName>
        <shortName evidence="5">Psi55 synthase</shortName>
    </alternativeName>
    <alternativeName>
        <fullName evidence="5">tRNA pseudouridylate synthase</fullName>
    </alternativeName>
    <alternativeName>
        <fullName evidence="5">tRNA-uridine isomerase</fullName>
    </alternativeName>
</protein>
<gene>
    <name evidence="5" type="primary">truB</name>
    <name evidence="9" type="ORF">BZM27_48025</name>
</gene>
<dbReference type="CDD" id="cd02573">
    <property type="entry name" value="PseudoU_synth_EcTruB"/>
    <property type="match status" value="1"/>
</dbReference>
<reference evidence="9 10" key="1">
    <citation type="submission" date="2017-02" db="EMBL/GenBank/DDBJ databases">
        <title>Paraburkholderia sophoroidis sp. nov. and Paraburkholderia steynii sp. nov. rhizobial symbionts of the fynbos legume Hypocalyptus sophoroides.</title>
        <authorList>
            <person name="Steenkamp E.T."/>
            <person name="Beukes C.W."/>
            <person name="Van Zyl E."/>
            <person name="Avontuur J."/>
            <person name="Chan W.Y."/>
            <person name="Hassen A."/>
            <person name="Palmer M."/>
            <person name="Mthombeni L."/>
            <person name="Phalane F."/>
            <person name="Sereme K."/>
            <person name="Venter S.N."/>
        </authorList>
    </citation>
    <scope>NUCLEOTIDE SEQUENCE [LARGE SCALE GENOMIC DNA]</scope>
    <source>
        <strain evidence="9 10">HC1.1ba</strain>
    </source>
</reference>
<dbReference type="GO" id="GO:0031119">
    <property type="term" value="P:tRNA pseudouridine synthesis"/>
    <property type="evidence" value="ECO:0007669"/>
    <property type="project" value="UniProtKB-UniRule"/>
</dbReference>
<dbReference type="Pfam" id="PF09157">
    <property type="entry name" value="TruB-C_2"/>
    <property type="match status" value="1"/>
</dbReference>
<dbReference type="EMBL" id="MWML01000394">
    <property type="protein sequence ID" value="TCG03495.1"/>
    <property type="molecule type" value="Genomic_DNA"/>
</dbReference>
<dbReference type="Gene3D" id="2.30.130.10">
    <property type="entry name" value="PUA domain"/>
    <property type="match status" value="1"/>
</dbReference>
<keyword evidence="3 5" id="KW-0819">tRNA processing</keyword>
<comment type="similarity">
    <text evidence="2 5">Belongs to the pseudouridine synthase TruB family. Type 1 subfamily.</text>
</comment>
<dbReference type="InterPro" id="IPR002501">
    <property type="entry name" value="PsdUridine_synth_N"/>
</dbReference>
<comment type="catalytic activity">
    <reaction evidence="1 5">
        <text>uridine(55) in tRNA = pseudouridine(55) in tRNA</text>
        <dbReference type="Rhea" id="RHEA:42532"/>
        <dbReference type="Rhea" id="RHEA-COMP:10101"/>
        <dbReference type="Rhea" id="RHEA-COMP:10102"/>
        <dbReference type="ChEBI" id="CHEBI:65314"/>
        <dbReference type="ChEBI" id="CHEBI:65315"/>
        <dbReference type="EC" id="5.4.99.25"/>
    </reaction>
</comment>
<evidence type="ECO:0000256" key="5">
    <source>
        <dbReference type="HAMAP-Rule" id="MF_01080"/>
    </source>
</evidence>
<evidence type="ECO:0000256" key="1">
    <source>
        <dbReference type="ARBA" id="ARBA00000385"/>
    </source>
</evidence>
<dbReference type="GO" id="GO:1990481">
    <property type="term" value="P:mRNA pseudouridine synthesis"/>
    <property type="evidence" value="ECO:0007669"/>
    <property type="project" value="TreeGrafter"/>
</dbReference>
<evidence type="ECO:0000256" key="4">
    <source>
        <dbReference type="ARBA" id="ARBA00023235"/>
    </source>
</evidence>
<dbReference type="HAMAP" id="MF_01080">
    <property type="entry name" value="TruB_bact"/>
    <property type="match status" value="1"/>
</dbReference>
<dbReference type="AlphaFoldDB" id="A0A4R0X523"/>
<name>A0A4R0X523_9BURK</name>
<comment type="caution">
    <text evidence="9">The sequence shown here is derived from an EMBL/GenBank/DDBJ whole genome shotgun (WGS) entry which is preliminary data.</text>
</comment>
<dbReference type="InterPro" id="IPR015240">
    <property type="entry name" value="tRNA_sdUridine_synth_fam1_C"/>
</dbReference>
<evidence type="ECO:0000259" key="7">
    <source>
        <dbReference type="Pfam" id="PF09157"/>
    </source>
</evidence>
<dbReference type="InterPro" id="IPR014780">
    <property type="entry name" value="tRNA_psdUridine_synth_TruB"/>
</dbReference>
<dbReference type="InterPro" id="IPR015947">
    <property type="entry name" value="PUA-like_sf"/>
</dbReference>
<feature type="domain" description="Pseudouridine synthase II N-terminal" evidence="6">
    <location>
        <begin position="36"/>
        <end position="183"/>
    </location>
</feature>
<feature type="active site" description="Nucleophile" evidence="5">
    <location>
        <position position="51"/>
    </location>
</feature>
<dbReference type="CDD" id="cd21152">
    <property type="entry name" value="PUA_TruB_bacterial"/>
    <property type="match status" value="1"/>
</dbReference>
<dbReference type="InterPro" id="IPR020103">
    <property type="entry name" value="PsdUridine_synth_cat_dom_sf"/>
</dbReference>
<dbReference type="GO" id="GO:0003723">
    <property type="term" value="F:RNA binding"/>
    <property type="evidence" value="ECO:0007669"/>
    <property type="project" value="InterPro"/>
</dbReference>
<dbReference type="FunFam" id="3.30.2350.10:FF:000011">
    <property type="entry name" value="tRNA pseudouridine synthase B"/>
    <property type="match status" value="1"/>
</dbReference>
<organism evidence="9 10">
    <name type="scientific">Paraburkholderia steynii</name>
    <dbReference type="NCBI Taxonomy" id="1245441"/>
    <lineage>
        <taxon>Bacteria</taxon>
        <taxon>Pseudomonadati</taxon>
        <taxon>Pseudomonadota</taxon>
        <taxon>Betaproteobacteria</taxon>
        <taxon>Burkholderiales</taxon>
        <taxon>Burkholderiaceae</taxon>
        <taxon>Paraburkholderia</taxon>
    </lineage>
</organism>
<evidence type="ECO:0000256" key="3">
    <source>
        <dbReference type="ARBA" id="ARBA00022694"/>
    </source>
</evidence>
<evidence type="ECO:0000256" key="2">
    <source>
        <dbReference type="ARBA" id="ARBA00005642"/>
    </source>
</evidence>
<comment type="function">
    <text evidence="5">Responsible for synthesis of pseudouridine from uracil-55 in the psi GC loop of transfer RNAs.</text>
</comment>
<dbReference type="EC" id="5.4.99.25" evidence="5"/>
<keyword evidence="10" id="KW-1185">Reference proteome</keyword>
<evidence type="ECO:0000259" key="8">
    <source>
        <dbReference type="Pfam" id="PF16198"/>
    </source>
</evidence>
<dbReference type="PANTHER" id="PTHR13767:SF2">
    <property type="entry name" value="PSEUDOURIDYLATE SYNTHASE TRUB1"/>
    <property type="match status" value="1"/>
</dbReference>
<dbReference type="Pfam" id="PF01509">
    <property type="entry name" value="TruB_N"/>
    <property type="match status" value="1"/>
</dbReference>
<proteinExistence type="inferred from homology"/>
<dbReference type="Pfam" id="PF16198">
    <property type="entry name" value="TruB_C_2"/>
    <property type="match status" value="1"/>
</dbReference>
<accession>A0A4R0X523</accession>
<dbReference type="SUPFAM" id="SSF88697">
    <property type="entry name" value="PUA domain-like"/>
    <property type="match status" value="1"/>
</dbReference>
<dbReference type="GO" id="GO:0160148">
    <property type="term" value="F:tRNA pseudouridine(55) synthase activity"/>
    <property type="evidence" value="ECO:0007669"/>
    <property type="project" value="UniProtKB-EC"/>
</dbReference>
<evidence type="ECO:0000259" key="6">
    <source>
        <dbReference type="Pfam" id="PF01509"/>
    </source>
</evidence>
<feature type="domain" description="tRNA pseudouridine synthase II TruB subfamily 1 C-terminal" evidence="7">
    <location>
        <begin position="245"/>
        <end position="306"/>
    </location>
</feature>
<feature type="domain" description="tRNA pseudouridylate synthase B C-terminal" evidence="8">
    <location>
        <begin position="184"/>
        <end position="241"/>
    </location>
</feature>
<keyword evidence="4 5" id="KW-0413">Isomerase</keyword>
<dbReference type="InterPro" id="IPR032819">
    <property type="entry name" value="TruB_C"/>
</dbReference>
<dbReference type="PANTHER" id="PTHR13767">
    <property type="entry name" value="TRNA-PSEUDOURIDINE SYNTHASE"/>
    <property type="match status" value="1"/>
</dbReference>
<dbReference type="Proteomes" id="UP000294200">
    <property type="component" value="Unassembled WGS sequence"/>
</dbReference>
<dbReference type="InterPro" id="IPR036974">
    <property type="entry name" value="PUA_sf"/>
</dbReference>
<sequence>MTQNQRPKVPRRALDGVLLLDKPVGLSSNDALIRAKRLYLAKKAGHTGTLDPLASGLLPLCFGEATKFSQDLLEADKTYEATMRLGIRTATGDAEGEAIETRDVTCDQGAVERALAQFRGEIVQVPPMYSALKRDGKPLYEYARAGQTVEREGRQVTIHALELLACALPDVTFRVTCSKGTYVRTLAEDIGEALGCGAHLVMLRRTGVGALTLANSVTLDALSDALPDERDAWLQPVDALLSTFPSVQLDAEATRRFLHGQRLRLADLAVDESVLHATRTRVYASEGKLLGVARVGEGVLAPERLIVS</sequence>
<evidence type="ECO:0000313" key="10">
    <source>
        <dbReference type="Proteomes" id="UP000294200"/>
    </source>
</evidence>
<dbReference type="SUPFAM" id="SSF55120">
    <property type="entry name" value="Pseudouridine synthase"/>
    <property type="match status" value="1"/>
</dbReference>
<evidence type="ECO:0000313" key="9">
    <source>
        <dbReference type="EMBL" id="TCG03495.1"/>
    </source>
</evidence>
<dbReference type="NCBIfam" id="TIGR00431">
    <property type="entry name" value="TruB"/>
    <property type="match status" value="1"/>
</dbReference>